<comment type="caution">
    <text evidence="1">The sequence shown here is derived from an EMBL/GenBank/DDBJ whole genome shotgun (WGS) entry which is preliminary data.</text>
</comment>
<keyword evidence="2" id="KW-1185">Reference proteome</keyword>
<gene>
    <name evidence="1" type="ORF">GCM10012275_64340</name>
</gene>
<protein>
    <submittedName>
        <fullName evidence="1">Uncharacterized protein</fullName>
    </submittedName>
</protein>
<proteinExistence type="predicted"/>
<reference evidence="1" key="2">
    <citation type="submission" date="2020-09" db="EMBL/GenBank/DDBJ databases">
        <authorList>
            <person name="Sun Q."/>
            <person name="Zhou Y."/>
        </authorList>
    </citation>
    <scope>NUCLEOTIDE SEQUENCE</scope>
    <source>
        <strain evidence="1">CGMCC 4.5737</strain>
    </source>
</reference>
<dbReference type="AlphaFoldDB" id="A0A8J3FXA7"/>
<evidence type="ECO:0000313" key="1">
    <source>
        <dbReference type="EMBL" id="GGM84742.1"/>
    </source>
</evidence>
<accession>A0A8J3FXA7</accession>
<reference evidence="1" key="1">
    <citation type="journal article" date="2014" name="Int. J. Syst. Evol. Microbiol.">
        <title>Complete genome sequence of Corynebacterium casei LMG S-19264T (=DSM 44701T), isolated from a smear-ripened cheese.</title>
        <authorList>
            <consortium name="US DOE Joint Genome Institute (JGI-PGF)"/>
            <person name="Walter F."/>
            <person name="Albersmeier A."/>
            <person name="Kalinowski J."/>
            <person name="Ruckert C."/>
        </authorList>
    </citation>
    <scope>NUCLEOTIDE SEQUENCE</scope>
    <source>
        <strain evidence="1">CGMCC 4.5737</strain>
    </source>
</reference>
<dbReference type="EMBL" id="BMMK01000079">
    <property type="protein sequence ID" value="GGM84742.1"/>
    <property type="molecule type" value="Genomic_DNA"/>
</dbReference>
<evidence type="ECO:0000313" key="2">
    <source>
        <dbReference type="Proteomes" id="UP000637578"/>
    </source>
</evidence>
<sequence>MPTRERKALAAEAVHAALDPELAQAVLDDEAFGALAWHLSRAAATGAEPAALLADLDPDDLAWAPHAEHPAAFLASRLDY</sequence>
<dbReference type="RefSeq" id="WP_189062209.1">
    <property type="nucleotide sequence ID" value="NZ_BMMK01000079.1"/>
</dbReference>
<name>A0A8J3FXA7_9PSEU</name>
<dbReference type="Proteomes" id="UP000637578">
    <property type="component" value="Unassembled WGS sequence"/>
</dbReference>
<organism evidence="1 2">
    <name type="scientific">Longimycelium tulufanense</name>
    <dbReference type="NCBI Taxonomy" id="907463"/>
    <lineage>
        <taxon>Bacteria</taxon>
        <taxon>Bacillati</taxon>
        <taxon>Actinomycetota</taxon>
        <taxon>Actinomycetes</taxon>
        <taxon>Pseudonocardiales</taxon>
        <taxon>Pseudonocardiaceae</taxon>
        <taxon>Longimycelium</taxon>
    </lineage>
</organism>